<sequence length="68" mass="7985">MLHWAKVASYANGKGMWKPCLFKIDLAKFILQDQRRFRSINNIVEGEEETISPCVDYRRAALQLRTTR</sequence>
<accession>A0A5A7MWC5</accession>
<dbReference type="Proteomes" id="UP000322084">
    <property type="component" value="Unassembled WGS sequence"/>
</dbReference>
<evidence type="ECO:0000313" key="1">
    <source>
        <dbReference type="EMBL" id="GEQ99368.1"/>
    </source>
</evidence>
<name>A0A5A7MWC5_9PROT</name>
<dbReference type="AlphaFoldDB" id="A0A5A7MWC5"/>
<evidence type="ECO:0000313" key="2">
    <source>
        <dbReference type="Proteomes" id="UP000322084"/>
    </source>
</evidence>
<proteinExistence type="predicted"/>
<dbReference type="EMBL" id="BKCL01000021">
    <property type="protein sequence ID" value="GEQ99368.1"/>
    <property type="molecule type" value="Genomic_DNA"/>
</dbReference>
<protein>
    <submittedName>
        <fullName evidence="1">Uncharacterized protein</fullName>
    </submittedName>
</protein>
<comment type="caution">
    <text evidence="1">The sequence shown here is derived from an EMBL/GenBank/DDBJ whole genome shotgun (WGS) entry which is preliminary data.</text>
</comment>
<gene>
    <name evidence="1" type="ORF">JCM17844_30050</name>
</gene>
<reference evidence="1 2" key="1">
    <citation type="submission" date="2019-09" db="EMBL/GenBank/DDBJ databases">
        <title>NBRP : Genome information of microbial organism related human and environment.</title>
        <authorList>
            <person name="Hattori M."/>
            <person name="Oshima K."/>
            <person name="Inaba H."/>
            <person name="Suda W."/>
            <person name="Sakamoto M."/>
            <person name="Iino T."/>
            <person name="Kitahara M."/>
            <person name="Oshida Y."/>
            <person name="Iida T."/>
            <person name="Kudo T."/>
            <person name="Itoh T."/>
            <person name="Ohkuma M."/>
        </authorList>
    </citation>
    <scope>NUCLEOTIDE SEQUENCE [LARGE SCALE GENOMIC DNA]</scope>
    <source>
        <strain evidence="1 2">Hi-2</strain>
    </source>
</reference>
<organism evidence="1 2">
    <name type="scientific">Iodidimonas gelatinilytica</name>
    <dbReference type="NCBI Taxonomy" id="1236966"/>
    <lineage>
        <taxon>Bacteria</taxon>
        <taxon>Pseudomonadati</taxon>
        <taxon>Pseudomonadota</taxon>
        <taxon>Alphaproteobacteria</taxon>
        <taxon>Iodidimonadales</taxon>
        <taxon>Iodidimonadaceae</taxon>
        <taxon>Iodidimonas</taxon>
    </lineage>
</organism>